<protein>
    <recommendedName>
        <fullName evidence="3">Carboxypeptidase-like regulatory domain-containing protein</fullName>
    </recommendedName>
</protein>
<organism evidence="1 2">
    <name type="scientific">Christiangramia forsetii</name>
    <dbReference type="NCBI Taxonomy" id="411153"/>
    <lineage>
        <taxon>Bacteria</taxon>
        <taxon>Pseudomonadati</taxon>
        <taxon>Bacteroidota</taxon>
        <taxon>Flavobacteriia</taxon>
        <taxon>Flavobacteriales</taxon>
        <taxon>Flavobacteriaceae</taxon>
        <taxon>Christiangramia</taxon>
    </lineage>
</organism>
<evidence type="ECO:0008006" key="3">
    <source>
        <dbReference type="Google" id="ProtNLM"/>
    </source>
</evidence>
<sequence length="213" mass="24345">MAKALLSRSLFIFFILFSIPTFAQLKISGNVYNAKDSTAVFGASVYLDGTSIGTSTRDDGRFSLNLKKSFQANMIISSIGFEPIKIANISQYSGKSFKVYIKEKKESLETVYLEADPWSREKKLRIFRQQFLGSDRSADNCKIRNQDDLNLRYSPSKNILFASADKELIIENSDLGYIINYNLVDFNVQFKTDENEREWPVSVYYAGTSYFKN</sequence>
<dbReference type="EMBL" id="BMIX01000003">
    <property type="protein sequence ID" value="GGG33941.1"/>
    <property type="molecule type" value="Genomic_DNA"/>
</dbReference>
<gene>
    <name evidence="1" type="ORF">GCM10011532_17040</name>
</gene>
<keyword evidence="2" id="KW-1185">Reference proteome</keyword>
<evidence type="ECO:0000313" key="2">
    <source>
        <dbReference type="Proteomes" id="UP000605733"/>
    </source>
</evidence>
<comment type="caution">
    <text evidence="1">The sequence shown here is derived from an EMBL/GenBank/DDBJ whole genome shotgun (WGS) entry which is preliminary data.</text>
</comment>
<accession>A0ABQ1WLM0</accession>
<dbReference type="InterPro" id="IPR008969">
    <property type="entry name" value="CarboxyPept-like_regulatory"/>
</dbReference>
<reference evidence="2" key="1">
    <citation type="journal article" date="2019" name="Int. J. Syst. Evol. Microbiol.">
        <title>The Global Catalogue of Microorganisms (GCM) 10K type strain sequencing project: providing services to taxonomists for standard genome sequencing and annotation.</title>
        <authorList>
            <consortium name="The Broad Institute Genomics Platform"/>
            <consortium name="The Broad Institute Genome Sequencing Center for Infectious Disease"/>
            <person name="Wu L."/>
            <person name="Ma J."/>
        </authorList>
    </citation>
    <scope>NUCLEOTIDE SEQUENCE [LARGE SCALE GENOMIC DNA]</scope>
    <source>
        <strain evidence="2">CGMCC 1.15422</strain>
    </source>
</reference>
<dbReference type="Pfam" id="PF13715">
    <property type="entry name" value="CarbopepD_reg_2"/>
    <property type="match status" value="1"/>
</dbReference>
<dbReference type="Proteomes" id="UP000605733">
    <property type="component" value="Unassembled WGS sequence"/>
</dbReference>
<dbReference type="SUPFAM" id="SSF49464">
    <property type="entry name" value="Carboxypeptidase regulatory domain-like"/>
    <property type="match status" value="1"/>
</dbReference>
<evidence type="ECO:0000313" key="1">
    <source>
        <dbReference type="EMBL" id="GGG33941.1"/>
    </source>
</evidence>
<name>A0ABQ1WLM0_9FLAO</name>
<dbReference type="Gene3D" id="2.60.40.1120">
    <property type="entry name" value="Carboxypeptidase-like, regulatory domain"/>
    <property type="match status" value="1"/>
</dbReference>
<dbReference type="RefSeq" id="WP_011708390.1">
    <property type="nucleotide sequence ID" value="NZ_BMIX01000003.1"/>
</dbReference>
<proteinExistence type="predicted"/>